<dbReference type="OrthoDB" id="6150133at2759"/>
<keyword evidence="2" id="KW-1185">Reference proteome</keyword>
<evidence type="ECO:0000313" key="2">
    <source>
        <dbReference type="Proteomes" id="UP001153709"/>
    </source>
</evidence>
<gene>
    <name evidence="1" type="ORF">DIABBA_LOCUS11943</name>
</gene>
<dbReference type="Proteomes" id="UP001153709">
    <property type="component" value="Chromosome 8"/>
</dbReference>
<protein>
    <submittedName>
        <fullName evidence="1">Uncharacterized protein</fullName>
    </submittedName>
</protein>
<proteinExistence type="predicted"/>
<dbReference type="EMBL" id="OU898283">
    <property type="protein sequence ID" value="CAG9839146.1"/>
    <property type="molecule type" value="Genomic_DNA"/>
</dbReference>
<dbReference type="AlphaFoldDB" id="A0A9N9TAF3"/>
<organism evidence="1 2">
    <name type="scientific">Diabrotica balteata</name>
    <name type="common">Banded cucumber beetle</name>
    <dbReference type="NCBI Taxonomy" id="107213"/>
    <lineage>
        <taxon>Eukaryota</taxon>
        <taxon>Metazoa</taxon>
        <taxon>Ecdysozoa</taxon>
        <taxon>Arthropoda</taxon>
        <taxon>Hexapoda</taxon>
        <taxon>Insecta</taxon>
        <taxon>Pterygota</taxon>
        <taxon>Neoptera</taxon>
        <taxon>Endopterygota</taxon>
        <taxon>Coleoptera</taxon>
        <taxon>Polyphaga</taxon>
        <taxon>Cucujiformia</taxon>
        <taxon>Chrysomeloidea</taxon>
        <taxon>Chrysomelidae</taxon>
        <taxon>Galerucinae</taxon>
        <taxon>Diabroticina</taxon>
        <taxon>Diabroticites</taxon>
        <taxon>Diabrotica</taxon>
    </lineage>
</organism>
<evidence type="ECO:0000313" key="1">
    <source>
        <dbReference type="EMBL" id="CAG9839146.1"/>
    </source>
</evidence>
<accession>A0A9N9TAF3</accession>
<reference evidence="1" key="1">
    <citation type="submission" date="2022-01" db="EMBL/GenBank/DDBJ databases">
        <authorList>
            <person name="King R."/>
        </authorList>
    </citation>
    <scope>NUCLEOTIDE SEQUENCE</scope>
</reference>
<sequence>MEAKKDTTARTKTFTWWEKPSIQYAFAHPLIRLRLEKLMGTNICSLTDREYMTRLQIRILEDYADKMDKRIKTREAEELERVKNLVLNGTIPLSQAPPEMADHPVMLIDAICNKLIAERRSKIKIPKVKIPTFLYWDDTPDPESGLTIQKGHVFRSPDEQLCVPTEKYLEYTEEEEEKYIMPQEEYDKIIYINPLVKKLLECENVEEIYDLAEEITGTKKLDDLSRFTVETRDTIVSTVTN</sequence>
<name>A0A9N9TAF3_DIABA</name>